<proteinExistence type="predicted"/>
<evidence type="ECO:0000256" key="4">
    <source>
        <dbReference type="SAM" id="Phobius"/>
    </source>
</evidence>
<keyword evidence="6" id="KW-0067">ATP-binding</keyword>
<feature type="transmembrane region" description="Helical" evidence="4">
    <location>
        <begin position="422"/>
        <end position="442"/>
    </location>
</feature>
<feature type="transmembrane region" description="Helical" evidence="4">
    <location>
        <begin position="396"/>
        <end position="416"/>
    </location>
</feature>
<feature type="transmembrane region" description="Helical" evidence="4">
    <location>
        <begin position="449"/>
        <end position="467"/>
    </location>
</feature>
<dbReference type="Proteomes" id="UP000220340">
    <property type="component" value="Unassembled WGS sequence"/>
</dbReference>
<feature type="transmembrane region" description="Helical" evidence="4">
    <location>
        <begin position="77"/>
        <end position="97"/>
    </location>
</feature>
<feature type="transmembrane region" description="Helical" evidence="4">
    <location>
        <begin position="500"/>
        <end position="518"/>
    </location>
</feature>
<dbReference type="GO" id="GO:0000160">
    <property type="term" value="P:phosphorelay signal transduction system"/>
    <property type="evidence" value="ECO:0007669"/>
    <property type="project" value="UniProtKB-KW"/>
</dbReference>
<dbReference type="EMBL" id="PDCR01000021">
    <property type="protein sequence ID" value="PEG53295.1"/>
    <property type="molecule type" value="Genomic_DNA"/>
</dbReference>
<keyword evidence="6" id="KW-0547">Nucleotide-binding</keyword>
<evidence type="ECO:0000256" key="1">
    <source>
        <dbReference type="ARBA" id="ARBA00022679"/>
    </source>
</evidence>
<dbReference type="RefSeq" id="WP_073856276.1">
    <property type="nucleotide sequence ID" value="NZ_BAAATC010000020.1"/>
</dbReference>
<dbReference type="SUPFAM" id="SSF55874">
    <property type="entry name" value="ATPase domain of HSP90 chaperone/DNA topoisomerase II/histidine kinase"/>
    <property type="match status" value="1"/>
</dbReference>
<evidence type="ECO:0000313" key="7">
    <source>
        <dbReference type="Proteomes" id="UP000220340"/>
    </source>
</evidence>
<feature type="domain" description="Histidine kinase/HSP90-like ATPase" evidence="5">
    <location>
        <begin position="289"/>
        <end position="378"/>
    </location>
</feature>
<feature type="transmembrane region" description="Helical" evidence="4">
    <location>
        <begin position="524"/>
        <end position="545"/>
    </location>
</feature>
<dbReference type="GO" id="GO:0016301">
    <property type="term" value="F:kinase activity"/>
    <property type="evidence" value="ECO:0007669"/>
    <property type="project" value="UniProtKB-KW"/>
</dbReference>
<feature type="transmembrane region" description="Helical" evidence="4">
    <location>
        <begin position="103"/>
        <end position="122"/>
    </location>
</feature>
<evidence type="ECO:0000256" key="2">
    <source>
        <dbReference type="ARBA" id="ARBA00022777"/>
    </source>
</evidence>
<keyword evidence="1" id="KW-0808">Transferase</keyword>
<organism evidence="6 7">
    <name type="scientific">Mycolicibacterium diernhoferi</name>
    <dbReference type="NCBI Taxonomy" id="1801"/>
    <lineage>
        <taxon>Bacteria</taxon>
        <taxon>Bacillati</taxon>
        <taxon>Actinomycetota</taxon>
        <taxon>Actinomycetes</taxon>
        <taxon>Mycobacteriales</taxon>
        <taxon>Mycobacteriaceae</taxon>
        <taxon>Mycolicibacterium</taxon>
    </lineage>
</organism>
<gene>
    <name evidence="6" type="ORF">CRI78_16900</name>
</gene>
<dbReference type="OrthoDB" id="3534856at2"/>
<dbReference type="InterPro" id="IPR050482">
    <property type="entry name" value="Sensor_HK_TwoCompSys"/>
</dbReference>
<keyword evidence="4" id="KW-1133">Transmembrane helix</keyword>
<keyword evidence="4" id="KW-0472">Membrane</keyword>
<dbReference type="CDD" id="cd16917">
    <property type="entry name" value="HATPase_UhpB-NarQ-NarX-like"/>
    <property type="match status" value="1"/>
</dbReference>
<evidence type="ECO:0000313" key="6">
    <source>
        <dbReference type="EMBL" id="PEG53295.1"/>
    </source>
</evidence>
<evidence type="ECO:0000256" key="3">
    <source>
        <dbReference type="ARBA" id="ARBA00023012"/>
    </source>
</evidence>
<comment type="caution">
    <text evidence="6">The sequence shown here is derived from an EMBL/GenBank/DDBJ whole genome shotgun (WGS) entry which is preliminary data.</text>
</comment>
<sequence length="749" mass="79312">MIPTELTAGRRLDSARRHIIDRATTSTLLMRHGANVIVALTMAADPADIATPAGTMLLVVVGLWSAYRLLTRSASPVMTALDFVATVAVCLAVPLMVAGPDFHRSNCAPIAVAGTAVVAFALSLRPRISLPMTVTIAAAYAHGAAQVVGWSQVPEIFNLYYFALQWTASTVMRFVTLRVADAVDAARHAREVMEVNETVNAAVRAYDREQTRLLHDTVASTLMLAGQGAEIPAAGLATQARRDLDVLADGPPQTPDGSVEVVEPLRELAAHLRTPFSFTGFDEWRVTGEVGVAVIAAAREVLTNVDRHADAELVTIDVGAAGVTITDDGVGFDPATPGRGFGLSASVQGRMTQLGGRAVITSRPGAGTTVALRWPTERADRISDPDQLITRIRTGFGIGMAIYAVLNVAVTAPFSAPDVHPGLQLALAAIAAACTLSAIPMIRTGRGTTPALGAGILMIVALVQTMSVPPDLIGGQAQWSQGAIGWCVLPLLLRMPAGRAGAILVLFWFAPAVASLLRSPTADTLVNIGFGTASILTVQLCVLLLHTLIADASVAAHQETVQRVRLIADGRLAQALADEYNRRYAELVNNVRPLLEALRDGEPLDESFRRRARLECQRMRVLFDQSASFDHPLPARLRPAITAAEERHIDVSVHVEGELPALGDATICRVVEALDCALKVSATSARIALTTSDDVLTASIVCPDIEDPDVLAGALPWSEGVELTVAGDTTWLTVRCDTAENESGAHPFG</sequence>
<reference evidence="6 7" key="1">
    <citation type="submission" date="2017-10" db="EMBL/GenBank/DDBJ databases">
        <title>The new phylogeny of genus Mycobacterium.</title>
        <authorList>
            <person name="Tortoli E."/>
            <person name="Trovato A."/>
            <person name="Cirillo D.M."/>
        </authorList>
    </citation>
    <scope>NUCLEOTIDE SEQUENCE [LARGE SCALE GENOMIC DNA]</scope>
    <source>
        <strain evidence="6 7">IP141170001</strain>
    </source>
</reference>
<protein>
    <submittedName>
        <fullName evidence="6">ATP-binding protein</fullName>
    </submittedName>
</protein>
<keyword evidence="2" id="KW-0418">Kinase</keyword>
<dbReference type="InterPro" id="IPR036890">
    <property type="entry name" value="HATPase_C_sf"/>
</dbReference>
<dbReference type="GO" id="GO:0005524">
    <property type="term" value="F:ATP binding"/>
    <property type="evidence" value="ECO:0007669"/>
    <property type="project" value="UniProtKB-KW"/>
</dbReference>
<accession>A0A1Q4HEV0</accession>
<keyword evidence="7" id="KW-1185">Reference proteome</keyword>
<dbReference type="InterPro" id="IPR003594">
    <property type="entry name" value="HATPase_dom"/>
</dbReference>
<dbReference type="SMART" id="SM00387">
    <property type="entry name" value="HATPase_c"/>
    <property type="match status" value="1"/>
</dbReference>
<dbReference type="PANTHER" id="PTHR24421">
    <property type="entry name" value="NITRATE/NITRITE SENSOR PROTEIN NARX-RELATED"/>
    <property type="match status" value="1"/>
</dbReference>
<name>A0A1Q4HEV0_9MYCO</name>
<dbReference type="Pfam" id="PF02518">
    <property type="entry name" value="HATPase_c"/>
    <property type="match status" value="1"/>
</dbReference>
<keyword evidence="4" id="KW-0812">Transmembrane</keyword>
<keyword evidence="3" id="KW-0902">Two-component regulatory system</keyword>
<evidence type="ECO:0000259" key="5">
    <source>
        <dbReference type="SMART" id="SM00387"/>
    </source>
</evidence>
<dbReference type="Gene3D" id="3.30.565.10">
    <property type="entry name" value="Histidine kinase-like ATPase, C-terminal domain"/>
    <property type="match status" value="1"/>
</dbReference>
<feature type="transmembrane region" description="Helical" evidence="4">
    <location>
        <begin position="49"/>
        <end position="70"/>
    </location>
</feature>
<dbReference type="STRING" id="1801.BRW64_10930"/>
<dbReference type="AlphaFoldDB" id="A0A1Q4HEV0"/>